<comment type="caution">
    <text evidence="2">The sequence shown here is derived from an EMBL/GenBank/DDBJ whole genome shotgun (WGS) entry which is preliminary data.</text>
</comment>
<proteinExistence type="predicted"/>
<sequence>MLTLRIPDMSCNHCVSAISAAVKSVDNDASLEFDLAQRQVKVDSTAEDEAIRTAIEDAGYASEAA</sequence>
<dbReference type="CDD" id="cd00371">
    <property type="entry name" value="HMA"/>
    <property type="match status" value="1"/>
</dbReference>
<evidence type="ECO:0000313" key="3">
    <source>
        <dbReference type="Proteomes" id="UP000769617"/>
    </source>
</evidence>
<evidence type="ECO:0000259" key="1">
    <source>
        <dbReference type="PROSITE" id="PS50846"/>
    </source>
</evidence>
<dbReference type="SUPFAM" id="SSF55008">
    <property type="entry name" value="HMA, heavy metal-associated domain"/>
    <property type="match status" value="1"/>
</dbReference>
<accession>A0ABS6ZHW6</accession>
<keyword evidence="3" id="KW-1185">Reference proteome</keyword>
<evidence type="ECO:0000313" key="2">
    <source>
        <dbReference type="EMBL" id="MBW6389656.1"/>
    </source>
</evidence>
<organism evidence="2 3">
    <name type="scientific">Billgrantia antri</name>
    <dbReference type="NCBI Taxonomy" id="2846777"/>
    <lineage>
        <taxon>Bacteria</taxon>
        <taxon>Pseudomonadati</taxon>
        <taxon>Pseudomonadota</taxon>
        <taxon>Gammaproteobacteria</taxon>
        <taxon>Oceanospirillales</taxon>
        <taxon>Halomonadaceae</taxon>
        <taxon>Billgrantia</taxon>
    </lineage>
</organism>
<dbReference type="EMBL" id="JAHYCA010000001">
    <property type="protein sequence ID" value="MBW6389656.1"/>
    <property type="molecule type" value="Genomic_DNA"/>
</dbReference>
<dbReference type="InterPro" id="IPR036163">
    <property type="entry name" value="HMA_dom_sf"/>
</dbReference>
<protein>
    <submittedName>
        <fullName evidence="2">Heavy-metal-associated domain-containing protein</fullName>
    </submittedName>
</protein>
<dbReference type="Gene3D" id="3.30.70.100">
    <property type="match status" value="1"/>
</dbReference>
<name>A0ABS6ZHW6_9GAMM</name>
<dbReference type="InterPro" id="IPR006121">
    <property type="entry name" value="HMA_dom"/>
</dbReference>
<dbReference type="Proteomes" id="UP000769617">
    <property type="component" value="Unassembled WGS sequence"/>
</dbReference>
<dbReference type="Pfam" id="PF00403">
    <property type="entry name" value="HMA"/>
    <property type="match status" value="1"/>
</dbReference>
<reference evidence="2 3" key="1">
    <citation type="submission" date="2021-07" db="EMBL/GenBank/DDBJ databases">
        <authorList>
            <person name="So Y."/>
        </authorList>
    </citation>
    <scope>NUCLEOTIDE SEQUENCE [LARGE SCALE GENOMIC DNA]</scope>
    <source>
        <strain evidence="2 3">Y3S6</strain>
    </source>
</reference>
<dbReference type="PROSITE" id="PS50846">
    <property type="entry name" value="HMA_2"/>
    <property type="match status" value="1"/>
</dbReference>
<dbReference type="RefSeq" id="WP_219790263.1">
    <property type="nucleotide sequence ID" value="NZ_JAHYCA010000001.1"/>
</dbReference>
<gene>
    <name evidence="2" type="ORF">KPL81_00585</name>
</gene>
<feature type="domain" description="HMA" evidence="1">
    <location>
        <begin position="1"/>
        <end position="63"/>
    </location>
</feature>